<keyword evidence="8" id="KW-0808">Transferase</keyword>
<dbReference type="FunFam" id="1.10.510.10:FF:000358">
    <property type="entry name" value="Putative leucine-rich repeat receptor-like serine/threonine-protein kinase"/>
    <property type="match status" value="1"/>
</dbReference>
<evidence type="ECO:0000256" key="16">
    <source>
        <dbReference type="ARBA" id="ARBA00023136"/>
    </source>
</evidence>
<dbReference type="GO" id="GO:0005886">
    <property type="term" value="C:plasma membrane"/>
    <property type="evidence" value="ECO:0007669"/>
    <property type="project" value="UniProtKB-SubCell"/>
</dbReference>
<keyword evidence="14" id="KW-0067">ATP-binding</keyword>
<keyword evidence="10 22" id="KW-0732">Signal</keyword>
<dbReference type="Pfam" id="PF13855">
    <property type="entry name" value="LRR_8"/>
    <property type="match status" value="2"/>
</dbReference>
<dbReference type="InterPro" id="IPR051809">
    <property type="entry name" value="Plant_receptor-like_S/T_kinase"/>
</dbReference>
<dbReference type="InterPro" id="IPR003591">
    <property type="entry name" value="Leu-rich_rpt_typical-subtyp"/>
</dbReference>
<evidence type="ECO:0000256" key="18">
    <source>
        <dbReference type="ARBA" id="ARBA00023180"/>
    </source>
</evidence>
<accession>M8BQV6</accession>
<evidence type="ECO:0000256" key="13">
    <source>
        <dbReference type="ARBA" id="ARBA00022777"/>
    </source>
</evidence>
<dbReference type="GO" id="GO:0005524">
    <property type="term" value="F:ATP binding"/>
    <property type="evidence" value="ECO:0007669"/>
    <property type="project" value="UniProtKB-UniRule"/>
</dbReference>
<dbReference type="Gene3D" id="3.80.10.10">
    <property type="entry name" value="Ribonuclease Inhibitor"/>
    <property type="match status" value="4"/>
</dbReference>
<evidence type="ECO:0000256" key="2">
    <source>
        <dbReference type="ARBA" id="ARBA00008684"/>
    </source>
</evidence>
<evidence type="ECO:0000256" key="14">
    <source>
        <dbReference type="ARBA" id="ARBA00022840"/>
    </source>
</evidence>
<dbReference type="PROSITE" id="PS50011">
    <property type="entry name" value="PROTEIN_KINASE_DOM"/>
    <property type="match status" value="1"/>
</dbReference>
<feature type="region of interest" description="Disordered" evidence="21">
    <location>
        <begin position="1255"/>
        <end position="1317"/>
    </location>
</feature>
<name>M8BQV6_AEGTA</name>
<sequence length="1317" mass="142431">MAARLCICMAALLVSLMPCGAAQPASSNAADLAALLAFKAQVEDPLGILAGNWTAAASPCSWVGVSCDRRGQRVTGLEFDGVPLHGSIGPQLGNLSFLSSLVLSNTSLAGPVPSELGGLPRLQNLVLSYNSLSGAIPSALGNLTGLQSLYLDSNNFFGAIPYEFQHLRKLQSLRLSHNDLSGPIPPGLFNNTPDLRVVRLGSNRLTGAIPDSIGSSSKLEWLVLEGNLLSGPMPPAIFNMSQLQVIAITRNNLSGPIPGNESFYLPMLEVLSLNENQFEGPIPPGLSACRNLDTLSLAVNDFTGPVPSWLATMPNLTRIYLSTNGLTGKIPVELSNHTELLGLDLSQNKLEGGIPPEFGRLTNLRFMSFANNRITGPIPDSIGNLSNLTTIDFYGNGLTGSVPISFGNLLNLRRIWLDGNQLSGNLDFLSAFSNCRSLNTISMANNTFTGSLPAYIGNLSTVLETFIADNNRITGSIPGTFANLTNLLTLSLSGNQLNGTIPTPITAMSNLQELNLANNSLSGTIPAEISGLTSLAKLHLDSNRLIGPIPSSVSNLSQIQIMTLSRNSLSSNIPTSLWRQQKLIELDLSQNSFSGSLTEDVGKLTAITELDLSSNQLSGDIPTSFGALQMMINLNLSRNLLEGSIPDSLGKNLLEGSIPDSLGKLLSIEELDFSSNALSGAIPKSLANLTYLTNLNLSFNRLDGQIPEGGVFTNITFKSLMGNSALCGLPRLGIAPCQNNTHSRSKQLLLKVIVRAVVTLSILSACMYMLVRRKMNKQGKMSLPSNTDLTNYQLISYHELVRATSNFSDDNLLGAGGFGKVFKGQLDDESVIAIKVLNMQDEVASKSFDTECRALRMARHRNLVRIISTCSNLDFKALVLEYMPNGSLDDWLHSSERRHISFLQRLGIMLDVAMAVEYLHHRHFEVVLHFDLKPSNILLDMDMTAHVADFGISKLLVGDDNSIVLTSMPGTVGYMAPEFGSTGKASRKSDVYSFGIVLLEVFTRKKPTDPMFAGELSLRQWVNQAFPCELSSVTDRGLLQDEPKHGIDKISNPSEDSSAVLNTFLVSIVELGLVCSRTAPDERMPMDDVVVRLNKIKSNYCSQRNCFYRSGCGRRTANQCVKASTGKASRMSDVFSYGIMMLEVFTGKRPTDPLFYEELSLRQWVTEAFPTRLIDVVDNEVLSHGIKSDCHDGNDSTSREQSIILNTCLASVIEFSLQCSSTISDERTAMDKVVVKLNKRVHKQAGMICVGGAQRRQPRTPYGMSRGIQGKEIPGETEAGRKNVASRAGRRLDETFEEGKGGIVLHGGSGGGGVLPE</sequence>
<comment type="catalytic activity">
    <reaction evidence="19">
        <text>L-threonyl-[protein] + ATP = O-phospho-L-threonyl-[protein] + ADP + H(+)</text>
        <dbReference type="Rhea" id="RHEA:46608"/>
        <dbReference type="Rhea" id="RHEA-COMP:11060"/>
        <dbReference type="Rhea" id="RHEA-COMP:11605"/>
        <dbReference type="ChEBI" id="CHEBI:15378"/>
        <dbReference type="ChEBI" id="CHEBI:30013"/>
        <dbReference type="ChEBI" id="CHEBI:30616"/>
        <dbReference type="ChEBI" id="CHEBI:61977"/>
        <dbReference type="ChEBI" id="CHEBI:456216"/>
        <dbReference type="EC" id="2.7.11.1"/>
    </reaction>
</comment>
<dbReference type="InterPro" id="IPR008271">
    <property type="entry name" value="Ser/Thr_kinase_AS"/>
</dbReference>
<dbReference type="InterPro" id="IPR000719">
    <property type="entry name" value="Prot_kinase_dom"/>
</dbReference>
<proteinExistence type="inferred from homology"/>
<dbReference type="PANTHER" id="PTHR27008">
    <property type="entry name" value="OS04G0122200 PROTEIN"/>
    <property type="match status" value="1"/>
</dbReference>
<dbReference type="GO" id="GO:0051606">
    <property type="term" value="P:detection of stimulus"/>
    <property type="evidence" value="ECO:0007669"/>
    <property type="project" value="UniProtKB-ARBA"/>
</dbReference>
<dbReference type="EnsemblPlants" id="EMT24198">
    <property type="protein sequence ID" value="EMT24198"/>
    <property type="gene ID" value="F775_21551"/>
</dbReference>
<feature type="compositionally biased region" description="Basic and acidic residues" evidence="21">
    <location>
        <begin position="1290"/>
        <end position="1300"/>
    </location>
</feature>
<comment type="catalytic activity">
    <reaction evidence="20">
        <text>L-seryl-[protein] + ATP = O-phospho-L-seryl-[protein] + ADP + H(+)</text>
        <dbReference type="Rhea" id="RHEA:17989"/>
        <dbReference type="Rhea" id="RHEA-COMP:9863"/>
        <dbReference type="Rhea" id="RHEA-COMP:11604"/>
        <dbReference type="ChEBI" id="CHEBI:15378"/>
        <dbReference type="ChEBI" id="CHEBI:29999"/>
        <dbReference type="ChEBI" id="CHEBI:30616"/>
        <dbReference type="ChEBI" id="CHEBI:83421"/>
        <dbReference type="ChEBI" id="CHEBI:456216"/>
        <dbReference type="EC" id="2.7.11.1"/>
    </reaction>
</comment>
<evidence type="ECO:0000256" key="20">
    <source>
        <dbReference type="ARBA" id="ARBA00048679"/>
    </source>
</evidence>
<evidence type="ECO:0000256" key="8">
    <source>
        <dbReference type="ARBA" id="ARBA00022679"/>
    </source>
</evidence>
<keyword evidence="18" id="KW-0325">Glycoprotein</keyword>
<evidence type="ECO:0000256" key="3">
    <source>
        <dbReference type="ARBA" id="ARBA00012513"/>
    </source>
</evidence>
<dbReference type="InterPro" id="IPR032675">
    <property type="entry name" value="LRR_dom_sf"/>
</dbReference>
<dbReference type="GO" id="GO:0004674">
    <property type="term" value="F:protein serine/threonine kinase activity"/>
    <property type="evidence" value="ECO:0007669"/>
    <property type="project" value="UniProtKB-KW"/>
</dbReference>
<evidence type="ECO:0000256" key="21">
    <source>
        <dbReference type="SAM" id="MobiDB-lite"/>
    </source>
</evidence>
<reference evidence="24" key="1">
    <citation type="submission" date="2015-06" db="UniProtKB">
        <authorList>
            <consortium name="EnsemblPlants"/>
        </authorList>
    </citation>
    <scope>IDENTIFICATION</scope>
</reference>
<keyword evidence="9" id="KW-0812">Transmembrane</keyword>
<keyword evidence="6" id="KW-0597">Phosphoprotein</keyword>
<dbReference type="SUPFAM" id="SSF56112">
    <property type="entry name" value="Protein kinase-like (PK-like)"/>
    <property type="match status" value="2"/>
</dbReference>
<dbReference type="InterPro" id="IPR017441">
    <property type="entry name" value="Protein_kinase_ATP_BS"/>
</dbReference>
<evidence type="ECO:0000256" key="11">
    <source>
        <dbReference type="ARBA" id="ARBA00022737"/>
    </source>
</evidence>
<dbReference type="InterPro" id="IPR013210">
    <property type="entry name" value="LRR_N_plant-typ"/>
</dbReference>
<dbReference type="SMART" id="SM00365">
    <property type="entry name" value="LRR_SD22"/>
    <property type="match status" value="6"/>
</dbReference>
<dbReference type="ExpressionAtlas" id="M8BQV6">
    <property type="expression patterns" value="baseline"/>
</dbReference>
<feature type="chain" id="PRO_5014583635" description="non-specific serine/threonine protein kinase" evidence="22">
    <location>
        <begin position="22"/>
        <end position="1317"/>
    </location>
</feature>
<dbReference type="FunFam" id="3.80.10.10:FF:000470">
    <property type="entry name" value="LRR receptor-like serine/threonine-protein kinase RPK2"/>
    <property type="match status" value="1"/>
</dbReference>
<evidence type="ECO:0000256" key="15">
    <source>
        <dbReference type="ARBA" id="ARBA00022989"/>
    </source>
</evidence>
<evidence type="ECO:0000256" key="4">
    <source>
        <dbReference type="ARBA" id="ARBA00022475"/>
    </source>
</evidence>
<dbReference type="Pfam" id="PF00560">
    <property type="entry name" value="LRR_1"/>
    <property type="match status" value="8"/>
</dbReference>
<dbReference type="InterPro" id="IPR011009">
    <property type="entry name" value="Kinase-like_dom_sf"/>
</dbReference>
<dbReference type="PROSITE" id="PS00108">
    <property type="entry name" value="PROTEIN_KINASE_ST"/>
    <property type="match status" value="1"/>
</dbReference>
<organism evidence="24">
    <name type="scientific">Aegilops tauschii</name>
    <name type="common">Tausch's goatgrass</name>
    <name type="synonym">Aegilops squarrosa</name>
    <dbReference type="NCBI Taxonomy" id="37682"/>
    <lineage>
        <taxon>Eukaryota</taxon>
        <taxon>Viridiplantae</taxon>
        <taxon>Streptophyta</taxon>
        <taxon>Embryophyta</taxon>
        <taxon>Tracheophyta</taxon>
        <taxon>Spermatophyta</taxon>
        <taxon>Magnoliopsida</taxon>
        <taxon>Liliopsida</taxon>
        <taxon>Poales</taxon>
        <taxon>Poaceae</taxon>
        <taxon>BOP clade</taxon>
        <taxon>Pooideae</taxon>
        <taxon>Triticodae</taxon>
        <taxon>Triticeae</taxon>
        <taxon>Triticinae</taxon>
        <taxon>Aegilops</taxon>
    </lineage>
</organism>
<keyword evidence="11" id="KW-0677">Repeat</keyword>
<keyword evidence="15" id="KW-1133">Transmembrane helix</keyword>
<comment type="subcellular location">
    <subcellularLocation>
        <location evidence="1">Cell membrane</location>
        <topology evidence="1">Single-pass type I membrane protein</topology>
    </subcellularLocation>
</comment>
<keyword evidence="12" id="KW-0547">Nucleotide-binding</keyword>
<evidence type="ECO:0000256" key="12">
    <source>
        <dbReference type="ARBA" id="ARBA00022741"/>
    </source>
</evidence>
<protein>
    <recommendedName>
        <fullName evidence="3">non-specific serine/threonine protein kinase</fullName>
        <ecNumber evidence="3">2.7.11.1</ecNumber>
    </recommendedName>
</protein>
<dbReference type="PANTHER" id="PTHR27008:SF285">
    <property type="entry name" value="PROTEIN KINASE DOMAIN-CONTAINING PROTEIN"/>
    <property type="match status" value="1"/>
</dbReference>
<keyword evidence="7" id="KW-0433">Leucine-rich repeat</keyword>
<dbReference type="Gene3D" id="3.30.200.20">
    <property type="entry name" value="Phosphorylase Kinase, domain 1"/>
    <property type="match status" value="1"/>
</dbReference>
<keyword evidence="16" id="KW-0472">Membrane</keyword>
<evidence type="ECO:0000256" key="7">
    <source>
        <dbReference type="ARBA" id="ARBA00022614"/>
    </source>
</evidence>
<dbReference type="FunFam" id="3.80.10.10:FF:000095">
    <property type="entry name" value="LRR receptor-like serine/threonine-protein kinase GSO1"/>
    <property type="match status" value="1"/>
</dbReference>
<dbReference type="Gene3D" id="1.10.510.10">
    <property type="entry name" value="Transferase(Phosphotransferase) domain 1"/>
    <property type="match status" value="2"/>
</dbReference>
<dbReference type="SMART" id="SM00369">
    <property type="entry name" value="LRR_TYP"/>
    <property type="match status" value="12"/>
</dbReference>
<evidence type="ECO:0000313" key="24">
    <source>
        <dbReference type="EnsemblPlants" id="EMT24198"/>
    </source>
</evidence>
<dbReference type="Pfam" id="PF08263">
    <property type="entry name" value="LRRNT_2"/>
    <property type="match status" value="1"/>
</dbReference>
<evidence type="ECO:0000259" key="23">
    <source>
        <dbReference type="PROSITE" id="PS50011"/>
    </source>
</evidence>
<evidence type="ECO:0000256" key="6">
    <source>
        <dbReference type="ARBA" id="ARBA00022553"/>
    </source>
</evidence>
<keyword evidence="17" id="KW-0675">Receptor</keyword>
<dbReference type="GO" id="GO:0009791">
    <property type="term" value="P:post-embryonic development"/>
    <property type="evidence" value="ECO:0007669"/>
    <property type="project" value="UniProtKB-ARBA"/>
</dbReference>
<dbReference type="FunFam" id="3.80.10.10:FF:000101">
    <property type="entry name" value="LRR receptor-like serine/threonine-protein kinase ERECTA"/>
    <property type="match status" value="1"/>
</dbReference>
<evidence type="ECO:0000256" key="5">
    <source>
        <dbReference type="ARBA" id="ARBA00022527"/>
    </source>
</evidence>
<comment type="similarity">
    <text evidence="2">Belongs to the protein kinase superfamily. Ser/Thr protein kinase family.</text>
</comment>
<feature type="domain" description="Protein kinase" evidence="23">
    <location>
        <begin position="807"/>
        <end position="1096"/>
    </location>
</feature>
<dbReference type="FunFam" id="3.30.200.20:FF:000661">
    <property type="entry name" value="Serine-threonine protein kinase plant-type"/>
    <property type="match status" value="1"/>
</dbReference>
<dbReference type="Pfam" id="PF00069">
    <property type="entry name" value="Pkinase"/>
    <property type="match status" value="1"/>
</dbReference>
<keyword evidence="4" id="KW-1003">Cell membrane</keyword>
<dbReference type="SUPFAM" id="SSF52047">
    <property type="entry name" value="RNI-like"/>
    <property type="match status" value="2"/>
</dbReference>
<dbReference type="EC" id="2.7.11.1" evidence="3"/>
<feature type="signal peptide" evidence="22">
    <location>
        <begin position="1"/>
        <end position="21"/>
    </location>
</feature>
<dbReference type="PROSITE" id="PS00107">
    <property type="entry name" value="PROTEIN_KINASE_ATP"/>
    <property type="match status" value="1"/>
</dbReference>
<evidence type="ECO:0000256" key="22">
    <source>
        <dbReference type="SAM" id="SignalP"/>
    </source>
</evidence>
<evidence type="ECO:0000256" key="19">
    <source>
        <dbReference type="ARBA" id="ARBA00047899"/>
    </source>
</evidence>
<dbReference type="InterPro" id="IPR001611">
    <property type="entry name" value="Leu-rich_rpt"/>
</dbReference>
<dbReference type="SMART" id="SM00220">
    <property type="entry name" value="S_TKc"/>
    <property type="match status" value="1"/>
</dbReference>
<evidence type="ECO:0000256" key="9">
    <source>
        <dbReference type="ARBA" id="ARBA00022692"/>
    </source>
</evidence>
<keyword evidence="5" id="KW-0723">Serine/threonine-protein kinase</keyword>
<evidence type="ECO:0000256" key="17">
    <source>
        <dbReference type="ARBA" id="ARBA00023170"/>
    </source>
</evidence>
<feature type="compositionally biased region" description="Gly residues" evidence="21">
    <location>
        <begin position="1301"/>
        <end position="1317"/>
    </location>
</feature>
<evidence type="ECO:0000256" key="1">
    <source>
        <dbReference type="ARBA" id="ARBA00004251"/>
    </source>
</evidence>
<keyword evidence="13" id="KW-0418">Kinase</keyword>
<evidence type="ECO:0000256" key="10">
    <source>
        <dbReference type="ARBA" id="ARBA00022729"/>
    </source>
</evidence>
<dbReference type="FunFam" id="3.80.10.10:FF:000233">
    <property type="entry name" value="Leucine-rich repeat receptor-like protein kinase TDR"/>
    <property type="match status" value="1"/>
</dbReference>